<name>A0A915ZSN7_9GLOM</name>
<protein>
    <submittedName>
        <fullName evidence="1">Uncharacterized protein</fullName>
    </submittedName>
</protein>
<dbReference type="OrthoDB" id="10269933at2759"/>
<accession>A0A915ZSN7</accession>
<dbReference type="Proteomes" id="UP000684084">
    <property type="component" value="Unassembled WGS sequence"/>
</dbReference>
<proteinExistence type="predicted"/>
<organism evidence="1 2">
    <name type="scientific">Rhizophagus irregularis</name>
    <dbReference type="NCBI Taxonomy" id="588596"/>
    <lineage>
        <taxon>Eukaryota</taxon>
        <taxon>Fungi</taxon>
        <taxon>Fungi incertae sedis</taxon>
        <taxon>Mucoromycota</taxon>
        <taxon>Glomeromycotina</taxon>
        <taxon>Glomeromycetes</taxon>
        <taxon>Glomerales</taxon>
        <taxon>Glomeraceae</taxon>
        <taxon>Rhizophagus</taxon>
    </lineage>
</organism>
<reference evidence="1" key="1">
    <citation type="submission" date="2020-05" db="EMBL/GenBank/DDBJ databases">
        <authorList>
            <person name="Rincon C."/>
            <person name="Sanders R I."/>
            <person name="Robbins C."/>
            <person name="Chaturvedi A."/>
        </authorList>
    </citation>
    <scope>NUCLEOTIDE SEQUENCE</scope>
    <source>
        <strain evidence="1">CHB12</strain>
    </source>
</reference>
<sequence>MRKSAPRDAHAKTIVPILIIINIFDTNFFGYPGFHESHANQLLKSHYNCKKKKRIRISLTLNFDREIFTVRLFI</sequence>
<gene>
    <name evidence="1" type="ORF">CHRIB12_LOCUS20547</name>
</gene>
<evidence type="ECO:0000313" key="2">
    <source>
        <dbReference type="Proteomes" id="UP000684084"/>
    </source>
</evidence>
<dbReference type="EMBL" id="CAGKOT010000061">
    <property type="protein sequence ID" value="CAB5388343.1"/>
    <property type="molecule type" value="Genomic_DNA"/>
</dbReference>
<evidence type="ECO:0000313" key="1">
    <source>
        <dbReference type="EMBL" id="CAB5388343.1"/>
    </source>
</evidence>
<dbReference type="AlphaFoldDB" id="A0A915ZSN7"/>
<comment type="caution">
    <text evidence="1">The sequence shown here is derived from an EMBL/GenBank/DDBJ whole genome shotgun (WGS) entry which is preliminary data.</text>
</comment>